<feature type="compositionally biased region" description="Basic and acidic residues" evidence="1">
    <location>
        <begin position="56"/>
        <end position="69"/>
    </location>
</feature>
<dbReference type="EMBL" id="JAWNGG020000178">
    <property type="protein sequence ID" value="KAK9298244.1"/>
    <property type="molecule type" value="Genomic_DNA"/>
</dbReference>
<accession>A0AAW0ZM48</accession>
<dbReference type="AlphaFoldDB" id="A0AAW0ZM48"/>
<protein>
    <submittedName>
        <fullName evidence="2">Uncharacterized protein</fullName>
    </submittedName>
</protein>
<gene>
    <name evidence="2" type="ORF">QLX08_008350</name>
</gene>
<evidence type="ECO:0000313" key="2">
    <source>
        <dbReference type="EMBL" id="KAK9298244.1"/>
    </source>
</evidence>
<proteinExistence type="predicted"/>
<comment type="caution">
    <text evidence="2">The sequence shown here is derived from an EMBL/GenBank/DDBJ whole genome shotgun (WGS) entry which is preliminary data.</text>
</comment>
<feature type="compositionally biased region" description="Basic residues" evidence="1">
    <location>
        <begin position="1"/>
        <end position="16"/>
    </location>
</feature>
<evidence type="ECO:0000256" key="1">
    <source>
        <dbReference type="SAM" id="MobiDB-lite"/>
    </source>
</evidence>
<evidence type="ECO:0000313" key="3">
    <source>
        <dbReference type="Proteomes" id="UP001432146"/>
    </source>
</evidence>
<sequence>MPRRERRRSGCVRGRKGAVGIRDDGRSSSDLVSGRGVGGEDDGVTVVGITSHVCGPKKERPRREDDGDA</sequence>
<reference evidence="2 3" key="1">
    <citation type="submission" date="2024-05" db="EMBL/GenBank/DDBJ databases">
        <title>The nuclear and mitochondrial genome assemblies of Tetragonisca angustula (Apidae: Meliponini), a tiny yet remarkable pollinator in the Neotropics.</title>
        <authorList>
            <person name="Ferrari R."/>
            <person name="Ricardo P.C."/>
            <person name="Dias F.C."/>
            <person name="Araujo N.S."/>
            <person name="Soares D.O."/>
            <person name="Zhou Q.-S."/>
            <person name="Zhu C.-D."/>
            <person name="Coutinho L."/>
            <person name="Airas M.C."/>
            <person name="Batista T.M."/>
        </authorList>
    </citation>
    <scope>NUCLEOTIDE SEQUENCE [LARGE SCALE GENOMIC DNA]</scope>
    <source>
        <strain evidence="2">ASF017062</strain>
        <tissue evidence="2">Abdomen</tissue>
    </source>
</reference>
<dbReference type="Proteomes" id="UP001432146">
    <property type="component" value="Unassembled WGS sequence"/>
</dbReference>
<name>A0AAW0ZM48_9HYME</name>
<feature type="region of interest" description="Disordered" evidence="1">
    <location>
        <begin position="1"/>
        <end position="69"/>
    </location>
</feature>
<organism evidence="2 3">
    <name type="scientific">Tetragonisca angustula</name>
    <dbReference type="NCBI Taxonomy" id="166442"/>
    <lineage>
        <taxon>Eukaryota</taxon>
        <taxon>Metazoa</taxon>
        <taxon>Ecdysozoa</taxon>
        <taxon>Arthropoda</taxon>
        <taxon>Hexapoda</taxon>
        <taxon>Insecta</taxon>
        <taxon>Pterygota</taxon>
        <taxon>Neoptera</taxon>
        <taxon>Endopterygota</taxon>
        <taxon>Hymenoptera</taxon>
        <taxon>Apocrita</taxon>
        <taxon>Aculeata</taxon>
        <taxon>Apoidea</taxon>
        <taxon>Anthophila</taxon>
        <taxon>Apidae</taxon>
        <taxon>Tetragonisca</taxon>
    </lineage>
</organism>
<keyword evidence="3" id="KW-1185">Reference proteome</keyword>